<evidence type="ECO:0000313" key="3">
    <source>
        <dbReference type="Proteomes" id="UP001431209"/>
    </source>
</evidence>
<reference evidence="2 3" key="1">
    <citation type="submission" date="2024-03" db="EMBL/GenBank/DDBJ databases">
        <title>The Acrasis kona genome and developmental transcriptomes reveal deep origins of eukaryotic multicellular pathways.</title>
        <authorList>
            <person name="Sheikh S."/>
            <person name="Fu C.-J."/>
            <person name="Brown M.W."/>
            <person name="Baldauf S.L."/>
        </authorList>
    </citation>
    <scope>NUCLEOTIDE SEQUENCE [LARGE SCALE GENOMIC DNA]</scope>
    <source>
        <strain evidence="2 3">ATCC MYA-3509</strain>
    </source>
</reference>
<dbReference type="Proteomes" id="UP001431209">
    <property type="component" value="Unassembled WGS sequence"/>
</dbReference>
<accession>A0AAW2YPE8</accession>
<sequence>MEFQSKMKNTPSFDVCIRNKCSAKDEPMTALGMSTSEYNSVIMAIDCNMTINSLEQNFTTVQEDLSELIEFKEEETNFTKFEFRSETMDELILVGLKQEQEFLSKALQSEQKELRRTSQDYTNALSQKRKRSCDYTPRKLMKIDVSIDDFFVEE</sequence>
<evidence type="ECO:0000256" key="1">
    <source>
        <dbReference type="SAM" id="Coils"/>
    </source>
</evidence>
<gene>
    <name evidence="2" type="ORF">AKO1_008279</name>
</gene>
<proteinExistence type="predicted"/>
<name>A0AAW2YPE8_9EUKA</name>
<organism evidence="2 3">
    <name type="scientific">Acrasis kona</name>
    <dbReference type="NCBI Taxonomy" id="1008807"/>
    <lineage>
        <taxon>Eukaryota</taxon>
        <taxon>Discoba</taxon>
        <taxon>Heterolobosea</taxon>
        <taxon>Tetramitia</taxon>
        <taxon>Eutetramitia</taxon>
        <taxon>Acrasidae</taxon>
        <taxon>Acrasis</taxon>
    </lineage>
</organism>
<keyword evidence="3" id="KW-1185">Reference proteome</keyword>
<comment type="caution">
    <text evidence="2">The sequence shown here is derived from an EMBL/GenBank/DDBJ whole genome shotgun (WGS) entry which is preliminary data.</text>
</comment>
<protein>
    <submittedName>
        <fullName evidence="2">Uncharacterized protein</fullName>
    </submittedName>
</protein>
<keyword evidence="1" id="KW-0175">Coiled coil</keyword>
<evidence type="ECO:0000313" key="2">
    <source>
        <dbReference type="EMBL" id="KAL0478686.1"/>
    </source>
</evidence>
<feature type="coiled-coil region" evidence="1">
    <location>
        <begin position="93"/>
        <end position="127"/>
    </location>
</feature>
<dbReference type="EMBL" id="JAOPGA020000460">
    <property type="protein sequence ID" value="KAL0478686.1"/>
    <property type="molecule type" value="Genomic_DNA"/>
</dbReference>
<dbReference type="AlphaFoldDB" id="A0AAW2YPE8"/>